<dbReference type="PANTHER" id="PTHR37610">
    <property type="entry name" value="CCHC-TYPE DOMAIN-CONTAINING PROTEIN"/>
    <property type="match status" value="1"/>
</dbReference>
<comment type="caution">
    <text evidence="2">The sequence shown here is derived from an EMBL/GenBank/DDBJ whole genome shotgun (WGS) entry which is preliminary data.</text>
</comment>
<dbReference type="Pfam" id="PF07727">
    <property type="entry name" value="RVT_2"/>
    <property type="match status" value="1"/>
</dbReference>
<name>A0A438GVX6_VITVI</name>
<protein>
    <recommendedName>
        <fullName evidence="1">Reverse transcriptase Ty1/copia-type domain-containing protein</fullName>
    </recommendedName>
</protein>
<evidence type="ECO:0000313" key="3">
    <source>
        <dbReference type="Proteomes" id="UP000288805"/>
    </source>
</evidence>
<accession>A0A438GVX6</accession>
<dbReference type="Proteomes" id="UP000288805">
    <property type="component" value="Unassembled WGS sequence"/>
</dbReference>
<dbReference type="EMBL" id="QGNW01000331">
    <property type="protein sequence ID" value="RVW76341.1"/>
    <property type="molecule type" value="Genomic_DNA"/>
</dbReference>
<dbReference type="PANTHER" id="PTHR37610:SF47">
    <property type="entry name" value="RETROTRANSPOSON COPIA-LIKE N-TERMINAL DOMAIN-CONTAINING PROTEIN"/>
    <property type="match status" value="1"/>
</dbReference>
<reference evidence="2 3" key="1">
    <citation type="journal article" date="2018" name="PLoS Genet.">
        <title>Population sequencing reveals clonal diversity and ancestral inbreeding in the grapevine cultivar Chardonnay.</title>
        <authorList>
            <person name="Roach M.J."/>
            <person name="Johnson D.L."/>
            <person name="Bohlmann J."/>
            <person name="van Vuuren H.J."/>
            <person name="Jones S.J."/>
            <person name="Pretorius I.S."/>
            <person name="Schmidt S.A."/>
            <person name="Borneman A.R."/>
        </authorList>
    </citation>
    <scope>NUCLEOTIDE SEQUENCE [LARGE SCALE GENOMIC DNA]</scope>
    <source>
        <strain evidence="3">cv. Chardonnay</strain>
        <tissue evidence="2">Leaf</tissue>
    </source>
</reference>
<feature type="domain" description="Reverse transcriptase Ty1/copia-type" evidence="1">
    <location>
        <begin position="375"/>
        <end position="473"/>
    </location>
</feature>
<gene>
    <name evidence="2" type="ORF">CK203_049831</name>
</gene>
<organism evidence="2 3">
    <name type="scientific">Vitis vinifera</name>
    <name type="common">Grape</name>
    <dbReference type="NCBI Taxonomy" id="29760"/>
    <lineage>
        <taxon>Eukaryota</taxon>
        <taxon>Viridiplantae</taxon>
        <taxon>Streptophyta</taxon>
        <taxon>Embryophyta</taxon>
        <taxon>Tracheophyta</taxon>
        <taxon>Spermatophyta</taxon>
        <taxon>Magnoliopsida</taxon>
        <taxon>eudicotyledons</taxon>
        <taxon>Gunneridae</taxon>
        <taxon>Pentapetalae</taxon>
        <taxon>rosids</taxon>
        <taxon>Vitales</taxon>
        <taxon>Vitaceae</taxon>
        <taxon>Viteae</taxon>
        <taxon>Vitis</taxon>
    </lineage>
</organism>
<sequence length="496" mass="56429">MVKSWLINSMTNEIGEKFILYKTAIETWDAVKETYSTKEKTAEHVDIETVLHDLRQGDLTITNYHNILAHHWQQLDVYKEYDWNCPEDAAKYQKIVEKRQLFKFLLGLIKDLDEVRGRILGTKPLPTICEAFAEVKREESRKKLMLGKQIAATIIESSALAARGQSSNEREDVDVTIARNMVIQRIHVGISMIMDSGMMIGNAKVYKGLYLLQANEYPNPNHSQGNNSQAYSIQHSNYCLAALPLSIFIPNIAPNLTQKLLNVSFLGILPAKKGNTIAEPLLDEVSNDLDLPIAIRKWAFAMKITEVQVPTTIHEALNQSNWRKVVFDEMSALEKTANIDWSLNQLDVKNAFLNGDLEEEVYIEIPLGFKGNNDFNKCQSGYTLFVKFSTRGKVAILIVYVDDKILTRDCDEEKVSLKNLLAKEFEIKDLGHLKYILGMEVAQSKNWICISQRKYILDLLEETGMLGCKPLDILMDSNFKLSLDQDSPLVDKGQYQ</sequence>
<evidence type="ECO:0000259" key="1">
    <source>
        <dbReference type="Pfam" id="PF07727"/>
    </source>
</evidence>
<dbReference type="AlphaFoldDB" id="A0A438GVX6"/>
<proteinExistence type="predicted"/>
<evidence type="ECO:0000313" key="2">
    <source>
        <dbReference type="EMBL" id="RVW76341.1"/>
    </source>
</evidence>
<dbReference type="InterPro" id="IPR013103">
    <property type="entry name" value="RVT_2"/>
</dbReference>